<evidence type="ECO:0000256" key="9">
    <source>
        <dbReference type="ARBA" id="ARBA00023136"/>
    </source>
</evidence>
<feature type="chain" id="PRO_5043015307" description="Dolichyl-diphosphooligosaccharide--protein glycosyltransferase subunit 3B" evidence="11">
    <location>
        <begin position="24"/>
        <end position="340"/>
    </location>
</feature>
<evidence type="ECO:0000256" key="1">
    <source>
        <dbReference type="ARBA" id="ARBA00002791"/>
    </source>
</evidence>
<dbReference type="Pfam" id="PF04756">
    <property type="entry name" value="OST3_OST6"/>
    <property type="match status" value="1"/>
</dbReference>
<protein>
    <recommendedName>
        <fullName evidence="14">Dolichyl-diphosphooligosaccharide--protein glycosyltransferase subunit 3B</fullName>
    </recommendedName>
</protein>
<dbReference type="PANTHER" id="PTHR12692">
    <property type="entry name" value="DOLICHYL-DIPHOSPHOOLIGOSACCHARIDE--PROTEIN GLYCOSYLTRANSFERASE-RELATED"/>
    <property type="match status" value="1"/>
</dbReference>
<evidence type="ECO:0000313" key="13">
    <source>
        <dbReference type="Proteomes" id="UP001346149"/>
    </source>
</evidence>
<dbReference type="AlphaFoldDB" id="A0AAN7QQI0"/>
<dbReference type="PANTHER" id="PTHR12692:SF0">
    <property type="entry name" value="GH11935P"/>
    <property type="match status" value="1"/>
</dbReference>
<evidence type="ECO:0000256" key="7">
    <source>
        <dbReference type="ARBA" id="ARBA00022824"/>
    </source>
</evidence>
<dbReference type="FunFam" id="3.40.30.10:FF:000205">
    <property type="entry name" value="Probable dolichyl-diphosphooligosaccharide--protein glycosyltransferase subunit 3"/>
    <property type="match status" value="1"/>
</dbReference>
<evidence type="ECO:0000256" key="11">
    <source>
        <dbReference type="SAM" id="SignalP"/>
    </source>
</evidence>
<evidence type="ECO:0000256" key="8">
    <source>
        <dbReference type="ARBA" id="ARBA00022989"/>
    </source>
</evidence>
<comment type="similarity">
    <text evidence="3">Belongs to the OST3/OST6 family.</text>
</comment>
<comment type="subcellular location">
    <subcellularLocation>
        <location evidence="2">Endoplasmic reticulum membrane</location>
        <topology evidence="2">Multi-pass membrane protein</topology>
    </subcellularLocation>
</comment>
<proteinExistence type="inferred from homology"/>
<dbReference type="GO" id="GO:0018279">
    <property type="term" value="P:protein N-linked glycosylation via asparagine"/>
    <property type="evidence" value="ECO:0007669"/>
    <property type="project" value="TreeGrafter"/>
</dbReference>
<keyword evidence="9 10" id="KW-0472">Membrane</keyword>
<keyword evidence="7" id="KW-0256">Endoplasmic reticulum</keyword>
<organism evidence="12 13">
    <name type="scientific">Trapa natans</name>
    <name type="common">Water chestnut</name>
    <dbReference type="NCBI Taxonomy" id="22666"/>
    <lineage>
        <taxon>Eukaryota</taxon>
        <taxon>Viridiplantae</taxon>
        <taxon>Streptophyta</taxon>
        <taxon>Embryophyta</taxon>
        <taxon>Tracheophyta</taxon>
        <taxon>Spermatophyta</taxon>
        <taxon>Magnoliopsida</taxon>
        <taxon>eudicotyledons</taxon>
        <taxon>Gunneridae</taxon>
        <taxon>Pentapetalae</taxon>
        <taxon>rosids</taxon>
        <taxon>malvids</taxon>
        <taxon>Myrtales</taxon>
        <taxon>Lythraceae</taxon>
        <taxon>Trapa</taxon>
    </lineage>
</organism>
<evidence type="ECO:0000256" key="6">
    <source>
        <dbReference type="ARBA" id="ARBA00022729"/>
    </source>
</evidence>
<feature type="signal peptide" evidence="11">
    <location>
        <begin position="1"/>
        <end position="23"/>
    </location>
</feature>
<feature type="transmembrane region" description="Helical" evidence="10">
    <location>
        <begin position="300"/>
        <end position="316"/>
    </location>
</feature>
<evidence type="ECO:0008006" key="14">
    <source>
        <dbReference type="Google" id="ProtNLM"/>
    </source>
</evidence>
<evidence type="ECO:0000256" key="5">
    <source>
        <dbReference type="ARBA" id="ARBA00022692"/>
    </source>
</evidence>
<keyword evidence="5 10" id="KW-0812">Transmembrane</keyword>
<dbReference type="GO" id="GO:0008250">
    <property type="term" value="C:oligosaccharyltransferase complex"/>
    <property type="evidence" value="ECO:0007669"/>
    <property type="project" value="TreeGrafter"/>
</dbReference>
<evidence type="ECO:0000256" key="4">
    <source>
        <dbReference type="ARBA" id="ARBA00011157"/>
    </source>
</evidence>
<keyword evidence="8 10" id="KW-1133">Transmembrane helix</keyword>
<evidence type="ECO:0000313" key="12">
    <source>
        <dbReference type="EMBL" id="KAK4772338.1"/>
    </source>
</evidence>
<accession>A0AAN7QQI0</accession>
<keyword evidence="13" id="KW-1185">Reference proteome</keyword>
<sequence>MVSKIPSLAALIPLFLLLASTVADSDLAAELLALQSRSESGVIHLDDRSVSRFLTSPKTPRPYSLLIFFDAEHLHDKAELRLTALKNEFALVSSSFIANNQHNPTVRSKLFFCDIEFKESQSTFALFGVKSLPHIRLVGPDLKSPKDSDQMDQADLSRLAESMAAFVESKTKLSVGPIARPPLVSKMQFIFMVAVLMICTPFIIRRILAGDTLLHDKKVWLFGAVFVYFFSVGGTMHNIIRNMPMFLPDRNDPSRLIFFYQGSGMQLGAEGFAVGCLYTVVGLLLALVTHALVRVRNRSVQRFIMIIALFISFWAVKKVVYLDNWKTGYRVHAFWPSSWN</sequence>
<comment type="subunit">
    <text evidence="4">Component of the oligosaccharyltransferase (OST) complex.</text>
</comment>
<reference evidence="12 13" key="1">
    <citation type="journal article" date="2023" name="Hortic Res">
        <title>Pangenome of water caltrop reveals structural variations and asymmetric subgenome divergence after allopolyploidization.</title>
        <authorList>
            <person name="Zhang X."/>
            <person name="Chen Y."/>
            <person name="Wang L."/>
            <person name="Yuan Y."/>
            <person name="Fang M."/>
            <person name="Shi L."/>
            <person name="Lu R."/>
            <person name="Comes H.P."/>
            <person name="Ma Y."/>
            <person name="Chen Y."/>
            <person name="Huang G."/>
            <person name="Zhou Y."/>
            <person name="Zheng Z."/>
            <person name="Qiu Y."/>
        </authorList>
    </citation>
    <scope>NUCLEOTIDE SEQUENCE [LARGE SCALE GENOMIC DNA]</scope>
    <source>
        <strain evidence="12">F231</strain>
    </source>
</reference>
<gene>
    <name evidence="12" type="ORF">SAY86_014113</name>
</gene>
<feature type="transmembrane region" description="Helical" evidence="10">
    <location>
        <begin position="220"/>
        <end position="240"/>
    </location>
</feature>
<comment type="function">
    <text evidence="1">Subunit of the oligosaccharyl transferase (OST) complex that catalyzes the initial transfer of a defined glycan (Glc(3)Man(9)GlcNAc(2) in eukaryotes) from the lipid carrier dolichol-pyrophosphate to an asparagine residue within an Asn-X-Ser/Thr consensus motif in nascent polypeptide chains, the first step in protein N-glycosylation. N-glycosylation occurs cotranslationally and the complex associates with the Sec61 complex at the channel-forming translocon complex that mediates protein translocation across the endoplasmic reticulum (ER). All subunits are required for a maximal enzyme activity.</text>
</comment>
<keyword evidence="6 11" id="KW-0732">Signal</keyword>
<evidence type="ECO:0000256" key="3">
    <source>
        <dbReference type="ARBA" id="ARBA00009561"/>
    </source>
</evidence>
<feature type="transmembrane region" description="Helical" evidence="10">
    <location>
        <begin position="272"/>
        <end position="293"/>
    </location>
</feature>
<evidence type="ECO:0000256" key="2">
    <source>
        <dbReference type="ARBA" id="ARBA00004477"/>
    </source>
</evidence>
<comment type="caution">
    <text evidence="12">The sequence shown here is derived from an EMBL/GenBank/DDBJ whole genome shotgun (WGS) entry which is preliminary data.</text>
</comment>
<feature type="transmembrane region" description="Helical" evidence="10">
    <location>
        <begin position="189"/>
        <end position="208"/>
    </location>
</feature>
<dbReference type="EMBL" id="JAXQNO010000020">
    <property type="protein sequence ID" value="KAK4772338.1"/>
    <property type="molecule type" value="Genomic_DNA"/>
</dbReference>
<name>A0AAN7QQI0_TRANT</name>
<dbReference type="Proteomes" id="UP001346149">
    <property type="component" value="Unassembled WGS sequence"/>
</dbReference>
<dbReference type="InterPro" id="IPR021149">
    <property type="entry name" value="OligosaccharylTrfase_OST3/OST6"/>
</dbReference>
<evidence type="ECO:0000256" key="10">
    <source>
        <dbReference type="SAM" id="Phobius"/>
    </source>
</evidence>
<dbReference type="Gene3D" id="3.40.30.10">
    <property type="entry name" value="Glutaredoxin"/>
    <property type="match status" value="1"/>
</dbReference>